<gene>
    <name evidence="4" type="ORF">QR680_004300</name>
</gene>
<comment type="caution">
    <text evidence="4">The sequence shown here is derived from an EMBL/GenBank/DDBJ whole genome shotgun (WGS) entry which is preliminary data.</text>
</comment>
<feature type="region of interest" description="Disordered" evidence="1">
    <location>
        <begin position="1099"/>
        <end position="1123"/>
    </location>
</feature>
<dbReference type="EMBL" id="JAUCMV010000003">
    <property type="protein sequence ID" value="KAK0409031.1"/>
    <property type="molecule type" value="Genomic_DNA"/>
</dbReference>
<feature type="region of interest" description="Disordered" evidence="1">
    <location>
        <begin position="881"/>
        <end position="904"/>
    </location>
</feature>
<evidence type="ECO:0000259" key="2">
    <source>
        <dbReference type="PROSITE" id="PS50229"/>
    </source>
</evidence>
<dbReference type="PROSITE" id="PS50229">
    <property type="entry name" value="WH1"/>
    <property type="match status" value="1"/>
</dbReference>
<feature type="region of interest" description="Disordered" evidence="1">
    <location>
        <begin position="1242"/>
        <end position="1272"/>
    </location>
</feature>
<dbReference type="PROSITE" id="PS51082">
    <property type="entry name" value="WH2"/>
    <property type="match status" value="1"/>
</dbReference>
<feature type="domain" description="WH2" evidence="3">
    <location>
        <begin position="1350"/>
        <end position="1367"/>
    </location>
</feature>
<dbReference type="InterPro" id="IPR003124">
    <property type="entry name" value="WH2_dom"/>
</dbReference>
<dbReference type="Proteomes" id="UP001175271">
    <property type="component" value="Unassembled WGS sequence"/>
</dbReference>
<dbReference type="GO" id="GO:0003779">
    <property type="term" value="F:actin binding"/>
    <property type="evidence" value="ECO:0007669"/>
    <property type="project" value="InterPro"/>
</dbReference>
<evidence type="ECO:0008006" key="6">
    <source>
        <dbReference type="Google" id="ProtNLM"/>
    </source>
</evidence>
<dbReference type="Pfam" id="PF00568">
    <property type="entry name" value="WH1"/>
    <property type="match status" value="1"/>
</dbReference>
<dbReference type="InterPro" id="IPR000697">
    <property type="entry name" value="WH1/EVH1_dom"/>
</dbReference>
<name>A0AA39HPP2_9BILA</name>
<dbReference type="Gene3D" id="2.30.29.30">
    <property type="entry name" value="Pleckstrin-homology domain (PH domain)/Phosphotyrosine-binding domain (PTB)"/>
    <property type="match status" value="1"/>
</dbReference>
<organism evidence="4 5">
    <name type="scientific">Steinernema hermaphroditum</name>
    <dbReference type="NCBI Taxonomy" id="289476"/>
    <lineage>
        <taxon>Eukaryota</taxon>
        <taxon>Metazoa</taxon>
        <taxon>Ecdysozoa</taxon>
        <taxon>Nematoda</taxon>
        <taxon>Chromadorea</taxon>
        <taxon>Rhabditida</taxon>
        <taxon>Tylenchina</taxon>
        <taxon>Panagrolaimomorpha</taxon>
        <taxon>Strongyloidoidea</taxon>
        <taxon>Steinernematidae</taxon>
        <taxon>Steinernema</taxon>
    </lineage>
</organism>
<feature type="compositionally biased region" description="Basic and acidic residues" evidence="1">
    <location>
        <begin position="1108"/>
        <end position="1123"/>
    </location>
</feature>
<feature type="domain" description="WH1" evidence="2">
    <location>
        <begin position="912"/>
        <end position="1028"/>
    </location>
</feature>
<evidence type="ECO:0000256" key="1">
    <source>
        <dbReference type="SAM" id="MobiDB-lite"/>
    </source>
</evidence>
<evidence type="ECO:0000313" key="5">
    <source>
        <dbReference type="Proteomes" id="UP001175271"/>
    </source>
</evidence>
<reference evidence="4" key="1">
    <citation type="submission" date="2023-06" db="EMBL/GenBank/DDBJ databases">
        <title>Genomic analysis of the entomopathogenic nematode Steinernema hermaphroditum.</title>
        <authorList>
            <person name="Schwarz E.M."/>
            <person name="Heppert J.K."/>
            <person name="Baniya A."/>
            <person name="Schwartz H.T."/>
            <person name="Tan C.-H."/>
            <person name="Antoshechkin I."/>
            <person name="Sternberg P.W."/>
            <person name="Goodrich-Blair H."/>
            <person name="Dillman A.R."/>
        </authorList>
    </citation>
    <scope>NUCLEOTIDE SEQUENCE</scope>
    <source>
        <strain evidence="4">PS9179</strain>
        <tissue evidence="4">Whole animal</tissue>
    </source>
</reference>
<dbReference type="SUPFAM" id="SSF50729">
    <property type="entry name" value="PH domain-like"/>
    <property type="match status" value="1"/>
</dbReference>
<dbReference type="InterPro" id="IPR011993">
    <property type="entry name" value="PH-like_dom_sf"/>
</dbReference>
<evidence type="ECO:0000259" key="3">
    <source>
        <dbReference type="PROSITE" id="PS51082"/>
    </source>
</evidence>
<dbReference type="SMART" id="SM00461">
    <property type="entry name" value="WH1"/>
    <property type="match status" value="1"/>
</dbReference>
<accession>A0AA39HPP2</accession>
<feature type="region of interest" description="Disordered" evidence="1">
    <location>
        <begin position="1285"/>
        <end position="1308"/>
    </location>
</feature>
<feature type="compositionally biased region" description="Pro residues" evidence="1">
    <location>
        <begin position="1251"/>
        <end position="1260"/>
    </location>
</feature>
<proteinExistence type="predicted"/>
<evidence type="ECO:0000313" key="4">
    <source>
        <dbReference type="EMBL" id="KAK0409031.1"/>
    </source>
</evidence>
<protein>
    <recommendedName>
        <fullName evidence="6">WH1 domain-containing protein</fullName>
    </recommendedName>
</protein>
<sequence length="1404" mass="158572">MDHLPFDLVDHLLHFLPLADLETIEEEVADRPELQNWKAAAEVHLEERFFLRIRIGVLAKKDDDEKVQDAQLYAMYEFHRGKVEGIWDLKKWRYAWISNIHLGCSFSHSVPEDCTAIDLQQALQIASLPVCSLEKKFCSLEIGGIPSSVAHVVQKILNVTQKTFTEVENYASDEIIENFLVDYVFQEKFLKYVTTDLVCADTTIALIEKWMNSDMSLHAHFNIPEDITEELMDAFGIKDGVLAHPSRPCSLRIDEMVIEEHHHRDAAGVESLIAYWKKGVGDLFMDSDSNIAVLESEDDWEKLVEKYGLSKTDDGSSVITTTHPSCTGTLSLRKEGRCLFCSVSYETEGIHITDFLSLIIVQWTAGDGKYLENGKKQMEFFLHTGVLDVELPDCFLWVKFREIEYTFLAHSNDRIGLKIQKVFSRLYDVGVLFRVSVIERTLDMDQLPVDLVDHLLHFLPLTDLKTIKEEAADRPELQNWKAAAEVHLEERFFLRIDIDVLAKKDEQEAQDGSTQFYIKCKFHRGKVKGIWDRKKWRYSWISSIRLSSSFSRPKREQNTATGLEEVLRIVSLPVAALEEITGSLDVGWIPPSVADSALRILGAMQKTFGEIMNSAEYVQDFFRSYMAQETFLKSFYSEVDSSIEAAITFVDKWLHSNMSLRMALNSFEDISYELMAEFETEDEILAHPSRSCSLRIGERHYAHEDAAGVESVITDWKAGDGNLLLISESNIVVLESEDEWKKVVEKYGQSKTADEVDTISTKHPSCTGVLTLNKDGRCLYFYVSYEVTVNMDDFESVIDRWKAGNGTYLANGRKKMEVLIDLEHEWFPDFAPDWLLWLDKDEIAYSFIAHPNRVAGLKITRIFFDYDNGIQLIMDRSYRRSHRTDSAKTKKKPRPANKGSSMMTDSENQQLFALLGSESVSLCVAMIYLMVTRGGDRLRWTVRGKGALVFIKDYARRIYTLQLLDIRNKCCMWEQTLTKNFHAQCDTDQKNLITFEDEKENYTYGLNFANVEEAEKFKLFFERFEKEQNKPDRKKSACVAGIERELRPWRTSGSTTSSIGLFSSMASSVQTQDRSTTSRSSVFGLTRFMQNLSVFSTSSRRKEKAKSKKDEIDLSSPKKFERKPHITRSELGSLQKLDNNVKNVFAAPCHKSELTRPRQDDLSVTSNFTSHFKFVDSNANTPTEPTDGTLKRTAVGGIIAAGTGTCEVVSGEGKTGASATDAQCAESTHFCVSCRACDAEDPPGTNARPRVSPPPPPTTPVTPFSKRIPTPMPSEIDEELYAKRAPSPCPPTETAVLATSGAKGPPPAPPCPPLSMLKSSATRLEATKTSKSASRVTITRSVTMATASSAREDMMKQIREGTKLKAVTPQENPRPTFKNVGFVAGALAHSESDTGHNDSEWNDN</sequence>
<keyword evidence="5" id="KW-1185">Reference proteome</keyword>